<gene>
    <name evidence="2" type="ORF">EYF80_044685</name>
</gene>
<reference evidence="2 3" key="1">
    <citation type="submission" date="2019-03" db="EMBL/GenBank/DDBJ databases">
        <title>First draft genome of Liparis tanakae, snailfish: a comprehensive survey of snailfish specific genes.</title>
        <authorList>
            <person name="Kim W."/>
            <person name="Song I."/>
            <person name="Jeong J.-H."/>
            <person name="Kim D."/>
            <person name="Kim S."/>
            <person name="Ryu S."/>
            <person name="Song J.Y."/>
            <person name="Lee S.K."/>
        </authorList>
    </citation>
    <scope>NUCLEOTIDE SEQUENCE [LARGE SCALE GENOMIC DNA]</scope>
    <source>
        <tissue evidence="2">Muscle</tissue>
    </source>
</reference>
<proteinExistence type="predicted"/>
<name>A0A4Z2FXP0_9TELE</name>
<evidence type="ECO:0000313" key="3">
    <source>
        <dbReference type="Proteomes" id="UP000314294"/>
    </source>
</evidence>
<evidence type="ECO:0000313" key="2">
    <source>
        <dbReference type="EMBL" id="TNN45102.1"/>
    </source>
</evidence>
<feature type="compositionally biased region" description="Polar residues" evidence="1">
    <location>
        <begin position="11"/>
        <end position="22"/>
    </location>
</feature>
<dbReference type="Proteomes" id="UP000314294">
    <property type="component" value="Unassembled WGS sequence"/>
</dbReference>
<dbReference type="AlphaFoldDB" id="A0A4Z2FXP0"/>
<evidence type="ECO:0000256" key="1">
    <source>
        <dbReference type="SAM" id="MobiDB-lite"/>
    </source>
</evidence>
<dbReference type="EMBL" id="SRLO01000866">
    <property type="protein sequence ID" value="TNN45102.1"/>
    <property type="molecule type" value="Genomic_DNA"/>
</dbReference>
<feature type="compositionally biased region" description="Basic and acidic residues" evidence="1">
    <location>
        <begin position="1"/>
        <end position="10"/>
    </location>
</feature>
<accession>A0A4Z2FXP0</accession>
<protein>
    <submittedName>
        <fullName evidence="2">Uncharacterized protein</fullName>
    </submittedName>
</protein>
<organism evidence="2 3">
    <name type="scientific">Liparis tanakae</name>
    <name type="common">Tanaka's snailfish</name>
    <dbReference type="NCBI Taxonomy" id="230148"/>
    <lineage>
        <taxon>Eukaryota</taxon>
        <taxon>Metazoa</taxon>
        <taxon>Chordata</taxon>
        <taxon>Craniata</taxon>
        <taxon>Vertebrata</taxon>
        <taxon>Euteleostomi</taxon>
        <taxon>Actinopterygii</taxon>
        <taxon>Neopterygii</taxon>
        <taxon>Teleostei</taxon>
        <taxon>Neoteleostei</taxon>
        <taxon>Acanthomorphata</taxon>
        <taxon>Eupercaria</taxon>
        <taxon>Perciformes</taxon>
        <taxon>Cottioidei</taxon>
        <taxon>Cottales</taxon>
        <taxon>Liparidae</taxon>
        <taxon>Liparis</taxon>
    </lineage>
</organism>
<keyword evidence="3" id="KW-1185">Reference proteome</keyword>
<sequence length="116" mass="12735">MEHALNRRPSDTQNLLQRTGSKGSAALRKSFAQEAEQLSTGEETDVTELEALVWGLEENMKSLMRTDQEIVCRTDGLDYSELTDSSGSEKVPETVLGEAAMETSACSLGDFHIKPK</sequence>
<feature type="region of interest" description="Disordered" evidence="1">
    <location>
        <begin position="1"/>
        <end position="23"/>
    </location>
</feature>
<comment type="caution">
    <text evidence="2">The sequence shown here is derived from an EMBL/GenBank/DDBJ whole genome shotgun (WGS) entry which is preliminary data.</text>
</comment>